<feature type="compositionally biased region" description="Acidic residues" evidence="1">
    <location>
        <begin position="908"/>
        <end position="925"/>
    </location>
</feature>
<feature type="compositionally biased region" description="Low complexity" evidence="1">
    <location>
        <begin position="35"/>
        <end position="61"/>
    </location>
</feature>
<dbReference type="GO" id="GO:0005096">
    <property type="term" value="F:GTPase activator activity"/>
    <property type="evidence" value="ECO:0007669"/>
    <property type="project" value="InterPro"/>
</dbReference>
<dbReference type="GO" id="GO:1990334">
    <property type="term" value="C:Bfa1-Bub2 complex"/>
    <property type="evidence" value="ECO:0007669"/>
    <property type="project" value="InterPro"/>
</dbReference>
<gene>
    <name evidence="2" type="ORF">C361_06739</name>
</gene>
<sequence length="1039" mass="111977">MSPVPPPPAGALVPSDDWTDDPSFDFNINASTFTLPFSPSPSSSSSHRSSLSHSLTSSPLRQVHTSVGKAGELKSRPEEGIDSLDDDFHLPIGDLPPLPPLRNKPHRPRSSAASSSSSSSHIPRTIVGAGPKGVGTITKLGGGRGSPSVPSSGILGGTVNARARALEQSWEADIGLDNFEKAFGEEEDKSATLKLNRGLLGLGGKGLSLSRKEFAGADALDDFMDLDDEDQATLKAGATIKALLPPPGNRKPSTPPSCEPATLEDELEADFALPLNLTNLTLATQPAPRPRRAGPRDSIASTVNSESWGSPSTSASGKKYGWGSEDSPSGKRFSETSATSVSDGFAEKHAMEKDELDAEDDLEDGLEFEPTFFSASRAKELNSILDRKRRPEYAPVPSPPRDTQRVADDSFEDGLVLDDPGVELSRHRLRAQKRARDRNPPLALRKGQSQKSVVKEREKLWEKQREQGWGRNTPVPPPHGSIRERTQSGLGGLAGLGLALRSHSVSTATRHSSRPSDVGVNAREKEAMRSRSGHLLNMGPPPVPTSSTPFQPPTPSASRLRHQKSHFHLAAPPQSPSLTRKQSLASLQDAIAQSSSGSSMGSHFEQFGMPPVPSLNHASIGAKDRDGYHNSTSRLTMPTSSSRAKIRPPVSSIFPKADLLTSTTLATSSIPDSFPPHSTMSLRNRMHSTPTSSPPTSSSPTYAITMKMSSSRRKHYGDGSELDGINDLGVDEDLSSWTTDKGQGGGSVRNMAGLGLGKPSKTEHEHRLHSHGYNQGRLQTQISGQKDKPQDEKRKKSGGTQLATRKIRRKGAGLIKHLGGADKKKVVGEMTWNPITLRWEGNESILRDFDTISSTRPALIAHYTGSSIGAGISSPIASTSAAVAPRVVGGMQFDPIHMKWVSILPSDEDEPDPFEGMADDEDEEAGGGTIRAGAGRRFVPIGPASGSVASSSTWSQRLTSESSMSIAASSVSWEDRTRLSIGVEIPPELWAECKEAEERHRKEMRGWIMRPPNGNSEMRERERREEKRLWEIRNLAMRS</sequence>
<organism evidence="2 3">
    <name type="scientific">Cryptococcus neoformans Tu259-1</name>
    <dbReference type="NCBI Taxonomy" id="1230072"/>
    <lineage>
        <taxon>Eukaryota</taxon>
        <taxon>Fungi</taxon>
        <taxon>Dikarya</taxon>
        <taxon>Basidiomycota</taxon>
        <taxon>Agaricomycotina</taxon>
        <taxon>Tremellomycetes</taxon>
        <taxon>Tremellales</taxon>
        <taxon>Cryptococcaceae</taxon>
        <taxon>Cryptococcus</taxon>
        <taxon>Cryptococcus neoformans species complex</taxon>
    </lineage>
</organism>
<proteinExistence type="predicted"/>
<feature type="compositionally biased region" description="Pro residues" evidence="1">
    <location>
        <begin position="244"/>
        <end position="258"/>
    </location>
</feature>
<evidence type="ECO:0000256" key="1">
    <source>
        <dbReference type="SAM" id="MobiDB-lite"/>
    </source>
</evidence>
<feature type="compositionally biased region" description="Basic and acidic residues" evidence="1">
    <location>
        <begin position="453"/>
        <end position="468"/>
    </location>
</feature>
<feature type="compositionally biased region" description="Polar residues" evidence="1">
    <location>
        <begin position="299"/>
        <end position="316"/>
    </location>
</feature>
<protein>
    <submittedName>
        <fullName evidence="2">GTPase activator</fullName>
    </submittedName>
</protein>
<feature type="compositionally biased region" description="Basic and acidic residues" evidence="1">
    <location>
        <begin position="377"/>
        <end position="392"/>
    </location>
</feature>
<name>A0A854Q4K3_CRYNE</name>
<feature type="region of interest" description="Disordered" evidence="1">
    <location>
        <begin position="1"/>
        <end position="23"/>
    </location>
</feature>
<comment type="caution">
    <text evidence="2">The sequence shown here is derived from an EMBL/GenBank/DDBJ whole genome shotgun (WGS) entry which is preliminary data.</text>
</comment>
<feature type="compositionally biased region" description="Polar residues" evidence="1">
    <location>
        <begin position="576"/>
        <end position="586"/>
    </location>
</feature>
<dbReference type="GO" id="GO:0001100">
    <property type="term" value="P:negative regulation of exit from mitosis"/>
    <property type="evidence" value="ECO:0007669"/>
    <property type="project" value="InterPro"/>
</dbReference>
<feature type="compositionally biased region" description="Basic and acidic residues" evidence="1">
    <location>
        <begin position="785"/>
        <end position="794"/>
    </location>
</feature>
<evidence type="ECO:0000313" key="2">
    <source>
        <dbReference type="EMBL" id="OXG10706.1"/>
    </source>
</evidence>
<feature type="region of interest" description="Disordered" evidence="1">
    <location>
        <begin position="35"/>
        <end position="155"/>
    </location>
</feature>
<dbReference type="GO" id="GO:0044732">
    <property type="term" value="C:mitotic spindle pole body"/>
    <property type="evidence" value="ECO:0007669"/>
    <property type="project" value="TreeGrafter"/>
</dbReference>
<dbReference type="PANTHER" id="PTHR35140:SF1">
    <property type="entry name" value="MITOTIC CHECK POINT PROTEIN BFA1"/>
    <property type="match status" value="1"/>
</dbReference>
<feature type="region of interest" description="Disordered" evidence="1">
    <location>
        <begin position="1005"/>
        <end position="1024"/>
    </location>
</feature>
<feature type="compositionally biased region" description="Low complexity" evidence="1">
    <location>
        <begin position="110"/>
        <end position="120"/>
    </location>
</feature>
<dbReference type="AlphaFoldDB" id="A0A854Q4K3"/>
<dbReference type="InterPro" id="IPR034586">
    <property type="entry name" value="Bfa1/Byr4"/>
</dbReference>
<dbReference type="Proteomes" id="UP000199727">
    <property type="component" value="Unassembled WGS sequence"/>
</dbReference>
<dbReference type="EMBL" id="AMKT01000101">
    <property type="protein sequence ID" value="OXG10706.1"/>
    <property type="molecule type" value="Genomic_DNA"/>
</dbReference>
<feature type="compositionally biased region" description="Basic residues" evidence="1">
    <location>
        <begin position="427"/>
        <end position="436"/>
    </location>
</feature>
<feature type="compositionally biased region" description="Polar residues" evidence="1">
    <location>
        <begin position="772"/>
        <end position="784"/>
    </location>
</feature>
<reference evidence="2 3" key="1">
    <citation type="submission" date="2017-06" db="EMBL/GenBank/DDBJ databases">
        <title>Global population genomics of the pathogenic fungus Cryptococcus neoformans var. grubii.</title>
        <authorList>
            <person name="Cuomo C."/>
            <person name="Litvintseva A."/>
            <person name="Chen Y."/>
            <person name="Young S."/>
            <person name="Zeng Q."/>
            <person name="Chapman S."/>
            <person name="Gujja S."/>
            <person name="Saif S."/>
            <person name="Birren B."/>
        </authorList>
    </citation>
    <scope>NUCLEOTIDE SEQUENCE [LARGE SCALE GENOMIC DNA]</scope>
    <source>
        <strain evidence="2 3">Tu259-1</strain>
    </source>
</reference>
<feature type="region of interest" description="Disordered" evidence="1">
    <location>
        <begin position="736"/>
        <end position="802"/>
    </location>
</feature>
<accession>A0A854Q4K3</accession>
<feature type="region of interest" description="Disordered" evidence="1">
    <location>
        <begin position="908"/>
        <end position="927"/>
    </location>
</feature>
<feature type="region of interest" description="Disordered" evidence="1">
    <location>
        <begin position="280"/>
        <end position="647"/>
    </location>
</feature>
<dbReference type="PANTHER" id="PTHR35140">
    <property type="entry name" value="MITOTIC CHECK POINT PROTEIN BFA1"/>
    <property type="match status" value="1"/>
</dbReference>
<evidence type="ECO:0000313" key="3">
    <source>
        <dbReference type="Proteomes" id="UP000199727"/>
    </source>
</evidence>
<feature type="region of interest" description="Disordered" evidence="1">
    <location>
        <begin position="239"/>
        <end position="266"/>
    </location>
</feature>
<feature type="compositionally biased region" description="Pro residues" evidence="1">
    <location>
        <begin position="539"/>
        <end position="555"/>
    </location>
</feature>
<dbReference type="OrthoDB" id="19159at2759"/>
<feature type="compositionally biased region" description="Polar residues" evidence="1">
    <location>
        <begin position="629"/>
        <end position="643"/>
    </location>
</feature>
<feature type="compositionally biased region" description="Acidic residues" evidence="1">
    <location>
        <begin position="354"/>
        <end position="367"/>
    </location>
</feature>